<dbReference type="GO" id="GO:0005737">
    <property type="term" value="C:cytoplasm"/>
    <property type="evidence" value="ECO:0007669"/>
    <property type="project" value="UniProtKB-SubCell"/>
</dbReference>
<dbReference type="PANTHER" id="PTHR22710:SF2">
    <property type="entry name" value="X-RAY RADIATION RESISTANCE-ASSOCIATED PROTEIN 1"/>
    <property type="match status" value="1"/>
</dbReference>
<evidence type="ECO:0000313" key="5">
    <source>
        <dbReference type="EMBL" id="EGR29801.1"/>
    </source>
</evidence>
<reference evidence="5 6" key="1">
    <citation type="submission" date="2011-07" db="EMBL/GenBank/DDBJ databases">
        <authorList>
            <person name="Coyne R."/>
            <person name="Brami D."/>
            <person name="Johnson J."/>
            <person name="Hostetler J."/>
            <person name="Hannick L."/>
            <person name="Clark T."/>
            <person name="Cassidy-Hanley D."/>
            <person name="Inman J."/>
        </authorList>
    </citation>
    <scope>NUCLEOTIDE SEQUENCE [LARGE SCALE GENOMIC DNA]</scope>
    <source>
        <strain evidence="5 6">G5</strain>
    </source>
</reference>
<dbReference type="GO" id="GO:0004722">
    <property type="term" value="F:protein serine/threonine phosphatase activity"/>
    <property type="evidence" value="ECO:0007669"/>
    <property type="project" value="UniProtKB-EC"/>
</dbReference>
<dbReference type="InParanoid" id="G0QY97"/>
<keyword evidence="3" id="KW-0433">Leucine-rich repeat</keyword>
<dbReference type="Pfam" id="PF13855">
    <property type="entry name" value="LRR_8"/>
    <property type="match status" value="1"/>
</dbReference>
<dbReference type="GeneID" id="14905912"/>
<dbReference type="InterPro" id="IPR001611">
    <property type="entry name" value="Leu-rich_rpt"/>
</dbReference>
<keyword evidence="6" id="KW-1185">Reference proteome</keyword>
<dbReference type="SMART" id="SM00369">
    <property type="entry name" value="LRR_TYP"/>
    <property type="match status" value="3"/>
</dbReference>
<dbReference type="Gene3D" id="3.80.10.10">
    <property type="entry name" value="Ribonuclease Inhibitor"/>
    <property type="match status" value="2"/>
</dbReference>
<dbReference type="InterPro" id="IPR032675">
    <property type="entry name" value="LRR_dom_sf"/>
</dbReference>
<accession>G0QY97</accession>
<evidence type="ECO:0000256" key="3">
    <source>
        <dbReference type="ARBA" id="ARBA00022614"/>
    </source>
</evidence>
<dbReference type="GO" id="GO:0005634">
    <property type="term" value="C:nucleus"/>
    <property type="evidence" value="ECO:0007669"/>
    <property type="project" value="TreeGrafter"/>
</dbReference>
<dbReference type="Proteomes" id="UP000008983">
    <property type="component" value="Unassembled WGS sequence"/>
</dbReference>
<gene>
    <name evidence="5" type="ORF">IMG5_148290</name>
</gene>
<dbReference type="EC" id="3.1.3.16" evidence="5"/>
<evidence type="ECO:0000256" key="1">
    <source>
        <dbReference type="ARBA" id="ARBA00004496"/>
    </source>
</evidence>
<dbReference type="EMBL" id="GL984105">
    <property type="protein sequence ID" value="EGR29801.1"/>
    <property type="molecule type" value="Genomic_DNA"/>
</dbReference>
<evidence type="ECO:0000256" key="4">
    <source>
        <dbReference type="ARBA" id="ARBA00022737"/>
    </source>
</evidence>
<dbReference type="InterPro" id="IPR003591">
    <property type="entry name" value="Leu-rich_rpt_typical-subtyp"/>
</dbReference>
<name>G0QY97_ICHMU</name>
<keyword evidence="4" id="KW-0677">Repeat</keyword>
<keyword evidence="5" id="KW-0378">Hydrolase</keyword>
<proteinExistence type="predicted"/>
<protein>
    <submittedName>
        <fullName evidence="5">Leucine rich repeat protein</fullName>
        <ecNumber evidence="5">3.1.3.16</ecNumber>
    </submittedName>
</protein>
<organism evidence="5 6">
    <name type="scientific">Ichthyophthirius multifiliis</name>
    <name type="common">White spot disease agent</name>
    <name type="synonym">Ich</name>
    <dbReference type="NCBI Taxonomy" id="5932"/>
    <lineage>
        <taxon>Eukaryota</taxon>
        <taxon>Sar</taxon>
        <taxon>Alveolata</taxon>
        <taxon>Ciliophora</taxon>
        <taxon>Intramacronucleata</taxon>
        <taxon>Oligohymenophorea</taxon>
        <taxon>Hymenostomatida</taxon>
        <taxon>Ophryoglenina</taxon>
        <taxon>Ichthyophthirius</taxon>
    </lineage>
</organism>
<evidence type="ECO:0000256" key="2">
    <source>
        <dbReference type="ARBA" id="ARBA00022490"/>
    </source>
</evidence>
<dbReference type="OrthoDB" id="294180at2759"/>
<dbReference type="PROSITE" id="PS51450">
    <property type="entry name" value="LRR"/>
    <property type="match status" value="2"/>
</dbReference>
<sequence length="277" mass="32381">MSKMNINAVNVEDTYFFINLVYFDLSENEIKIEDLINFANLQTLILSCNKIQKINLSLEQTFNNLDTLDLSFNYLTKESISNLKYIPMLRKLILENNELNELPENMSQFQFLEELILDGNLFQSNNYASSFWYCLASIKKLSYLSLSRNNLRGIHTEKLVAGNFMSLTIIDFSYNIVENQHNLICARNFKSLQKLIITGNPFAMSQEHKGLEMEVYARTGGIVVNEEVEKYYLKQKNDKIRLKLNSIKQGKLKMMILKKTKRLFYGNRDALDYCQTY</sequence>
<dbReference type="eggNOG" id="ENOG502RZ28">
    <property type="taxonomic scope" value="Eukaryota"/>
</dbReference>
<dbReference type="SUPFAM" id="SSF52047">
    <property type="entry name" value="RNI-like"/>
    <property type="match status" value="1"/>
</dbReference>
<keyword evidence="2" id="KW-0963">Cytoplasm</keyword>
<dbReference type="RefSeq" id="XP_004031037.1">
    <property type="nucleotide sequence ID" value="XM_004030989.1"/>
</dbReference>
<comment type="subcellular location">
    <subcellularLocation>
        <location evidence="1">Cytoplasm</location>
    </subcellularLocation>
</comment>
<evidence type="ECO:0000313" key="6">
    <source>
        <dbReference type="Proteomes" id="UP000008983"/>
    </source>
</evidence>
<dbReference type="STRING" id="857967.G0QY97"/>
<dbReference type="AlphaFoldDB" id="G0QY97"/>
<dbReference type="PANTHER" id="PTHR22710">
    <property type="entry name" value="X-RAY RADIATION RESISTANCE ASSOCIATED PROTEIN 1 XRRA1"/>
    <property type="match status" value="1"/>
</dbReference>